<sequence>MSSKPKLRGLLHDKIKTNIAIALALTVTGGLLFKIFVGEARKKKYAEFYKTYDAENEFQEMKERGVFQSTR</sequence>
<comment type="subcellular location">
    <subcellularLocation>
        <location evidence="1">Mitochondrion inner membrane</location>
        <topology evidence="1">Single-pass membrane protein</topology>
    </subcellularLocation>
</comment>
<dbReference type="SUPFAM" id="SSF81415">
    <property type="entry name" value="Mitochondrial cytochrome c oxidase subunit VIc"/>
    <property type="match status" value="1"/>
</dbReference>
<keyword evidence="7" id="KW-0496">Mitochondrion</keyword>
<dbReference type="FunCoup" id="T1H9S6">
    <property type="interactions" value="943"/>
</dbReference>
<reference evidence="9" key="1">
    <citation type="submission" date="2015-05" db="UniProtKB">
        <authorList>
            <consortium name="EnsemblMetazoa"/>
        </authorList>
    </citation>
    <scope>IDENTIFICATION</scope>
</reference>
<keyword evidence="5" id="KW-0999">Mitochondrion inner membrane</keyword>
<dbReference type="CDD" id="cd22901">
    <property type="entry name" value="CcO_VIc"/>
    <property type="match status" value="1"/>
</dbReference>
<evidence type="ECO:0000256" key="7">
    <source>
        <dbReference type="ARBA" id="ARBA00023128"/>
    </source>
</evidence>
<dbReference type="EnsemblMetazoa" id="RPRC000780-RA">
    <property type="protein sequence ID" value="RPRC000780-PA"/>
    <property type="gene ID" value="RPRC000780"/>
</dbReference>
<dbReference type="GO" id="GO:0005743">
    <property type="term" value="C:mitochondrial inner membrane"/>
    <property type="evidence" value="ECO:0007669"/>
    <property type="project" value="UniProtKB-SubCell"/>
</dbReference>
<evidence type="ECO:0000313" key="9">
    <source>
        <dbReference type="EnsemblMetazoa" id="RPRC000780-PA"/>
    </source>
</evidence>
<evidence type="ECO:0000256" key="1">
    <source>
        <dbReference type="ARBA" id="ARBA00004434"/>
    </source>
</evidence>
<accession>T1H9S6</accession>
<name>T1H9S6_RHOPR</name>
<evidence type="ECO:0000256" key="6">
    <source>
        <dbReference type="ARBA" id="ARBA00022989"/>
    </source>
</evidence>
<evidence type="ECO:0000256" key="8">
    <source>
        <dbReference type="ARBA" id="ARBA00023136"/>
    </source>
</evidence>
<keyword evidence="8" id="KW-0472">Membrane</keyword>
<protein>
    <submittedName>
        <fullName evidence="9">COX6C domain-containing protein</fullName>
    </submittedName>
</protein>
<dbReference type="InterPro" id="IPR034884">
    <property type="entry name" value="Cytochrome_c_oxidase_VIc/VIIs"/>
</dbReference>
<comment type="similarity">
    <text evidence="3">Belongs to the cytochrome c oxidase subunit 6c family.</text>
</comment>
<keyword evidence="10" id="KW-1185">Reference proteome</keyword>
<evidence type="ECO:0000256" key="3">
    <source>
        <dbReference type="ARBA" id="ARBA00007204"/>
    </source>
</evidence>
<dbReference type="Pfam" id="PF02937">
    <property type="entry name" value="COX6C"/>
    <property type="match status" value="1"/>
</dbReference>
<keyword evidence="6" id="KW-1133">Transmembrane helix</keyword>
<evidence type="ECO:0000256" key="2">
    <source>
        <dbReference type="ARBA" id="ARBA00004673"/>
    </source>
</evidence>
<dbReference type="eggNOG" id="ENOG502SEI2">
    <property type="taxonomic scope" value="Eukaryota"/>
</dbReference>
<dbReference type="PANTHER" id="PTHR48416">
    <property type="entry name" value="CYTOCHROME C OXIDASE SUBUNIT 6C"/>
    <property type="match status" value="1"/>
</dbReference>
<evidence type="ECO:0000256" key="4">
    <source>
        <dbReference type="ARBA" id="ARBA00022692"/>
    </source>
</evidence>
<dbReference type="STRING" id="13249.T1H9S6"/>
<dbReference type="AlphaFoldDB" id="T1H9S6"/>
<dbReference type="InParanoid" id="T1H9S6"/>
<evidence type="ECO:0000313" key="10">
    <source>
        <dbReference type="Proteomes" id="UP000015103"/>
    </source>
</evidence>
<keyword evidence="4" id="KW-0812">Transmembrane</keyword>
<proteinExistence type="inferred from homology"/>
<dbReference type="PANTHER" id="PTHR48416:SF1">
    <property type="entry name" value="CYTOCHROME C OXIDASE SUBUNIT 6C"/>
    <property type="match status" value="1"/>
</dbReference>
<organism evidence="9 10">
    <name type="scientific">Rhodnius prolixus</name>
    <name type="common">Triatomid bug</name>
    <dbReference type="NCBI Taxonomy" id="13249"/>
    <lineage>
        <taxon>Eukaryota</taxon>
        <taxon>Metazoa</taxon>
        <taxon>Ecdysozoa</taxon>
        <taxon>Arthropoda</taxon>
        <taxon>Hexapoda</taxon>
        <taxon>Insecta</taxon>
        <taxon>Pterygota</taxon>
        <taxon>Neoptera</taxon>
        <taxon>Paraneoptera</taxon>
        <taxon>Hemiptera</taxon>
        <taxon>Heteroptera</taxon>
        <taxon>Panheteroptera</taxon>
        <taxon>Cimicomorpha</taxon>
        <taxon>Reduviidae</taxon>
        <taxon>Triatominae</taxon>
        <taxon>Rhodnius</taxon>
    </lineage>
</organism>
<comment type="pathway">
    <text evidence="2">Energy metabolism; oxidative phosphorylation.</text>
</comment>
<evidence type="ECO:0000256" key="5">
    <source>
        <dbReference type="ARBA" id="ARBA00022792"/>
    </source>
</evidence>
<dbReference type="OMA" id="KNYDAMK"/>
<dbReference type="InterPro" id="IPR051389">
    <property type="entry name" value="Cytochrome_c_oxidase_VIc"/>
</dbReference>
<dbReference type="Gene3D" id="4.10.93.10">
    <property type="entry name" value="Mitochondrial cytochrome c oxidase subunit VIc/VIIs"/>
    <property type="match status" value="1"/>
</dbReference>
<dbReference type="EMBL" id="ACPB03028413">
    <property type="status" value="NOT_ANNOTATED_CDS"/>
    <property type="molecule type" value="Genomic_DNA"/>
</dbReference>
<dbReference type="HOGENOM" id="CLU_196254_0_0_1"/>
<dbReference type="VEuPathDB" id="VectorBase:RPRC000780"/>
<dbReference type="InterPro" id="IPR037169">
    <property type="entry name" value="Cytochrome_c_oxidase_VIc_sf"/>
</dbReference>
<dbReference type="Proteomes" id="UP000015103">
    <property type="component" value="Unassembled WGS sequence"/>
</dbReference>